<feature type="region of interest" description="Disordered" evidence="2">
    <location>
        <begin position="155"/>
        <end position="178"/>
    </location>
</feature>
<accession>A0A2J7PW91</accession>
<dbReference type="Pfam" id="PF01436">
    <property type="entry name" value="NHL"/>
    <property type="match status" value="1"/>
</dbReference>
<dbReference type="InterPro" id="IPR001258">
    <property type="entry name" value="NHL_repeat"/>
</dbReference>
<dbReference type="Pfam" id="PF13905">
    <property type="entry name" value="Thioredoxin_8"/>
    <property type="match status" value="1"/>
</dbReference>
<dbReference type="InterPro" id="IPR045302">
    <property type="entry name" value="NHL2_NHL_rpt_dom"/>
</dbReference>
<protein>
    <submittedName>
        <fullName evidence="4">NHL repeat-containing protein 2</fullName>
    </submittedName>
</protein>
<organism evidence="4 5">
    <name type="scientific">Cryptotermes secundus</name>
    <dbReference type="NCBI Taxonomy" id="105785"/>
    <lineage>
        <taxon>Eukaryota</taxon>
        <taxon>Metazoa</taxon>
        <taxon>Ecdysozoa</taxon>
        <taxon>Arthropoda</taxon>
        <taxon>Hexapoda</taxon>
        <taxon>Insecta</taxon>
        <taxon>Pterygota</taxon>
        <taxon>Neoptera</taxon>
        <taxon>Polyneoptera</taxon>
        <taxon>Dictyoptera</taxon>
        <taxon>Blattodea</taxon>
        <taxon>Blattoidea</taxon>
        <taxon>Termitoidae</taxon>
        <taxon>Kalotermitidae</taxon>
        <taxon>Cryptotermitinae</taxon>
        <taxon>Cryptotermes</taxon>
    </lineage>
</organism>
<dbReference type="PANTHER" id="PTHR46388">
    <property type="entry name" value="NHL REPEAT-CONTAINING PROTEIN 2"/>
    <property type="match status" value="1"/>
</dbReference>
<dbReference type="SUPFAM" id="SSF75011">
    <property type="entry name" value="3-carboxy-cis,cis-mucoante lactonizing enzyme"/>
    <property type="match status" value="1"/>
</dbReference>
<dbReference type="Gene3D" id="3.40.30.10">
    <property type="entry name" value="Glutaredoxin"/>
    <property type="match status" value="1"/>
</dbReference>
<dbReference type="CDD" id="cd14951">
    <property type="entry name" value="NHL-2_like"/>
    <property type="match status" value="1"/>
</dbReference>
<dbReference type="AlphaFoldDB" id="A0A2J7PW91"/>
<dbReference type="Gene3D" id="2.120.10.30">
    <property type="entry name" value="TolB, C-terminal domain"/>
    <property type="match status" value="3"/>
</dbReference>
<dbReference type="EMBL" id="NEVH01020936">
    <property type="protein sequence ID" value="PNF20593.1"/>
    <property type="molecule type" value="Genomic_DNA"/>
</dbReference>
<name>A0A2J7PW91_9NEOP</name>
<keyword evidence="1" id="KW-0677">Repeat</keyword>
<dbReference type="OrthoDB" id="273823at2759"/>
<reference evidence="4 5" key="1">
    <citation type="submission" date="2017-12" db="EMBL/GenBank/DDBJ databases">
        <title>Hemimetabolous genomes reveal molecular basis of termite eusociality.</title>
        <authorList>
            <person name="Harrison M.C."/>
            <person name="Jongepier E."/>
            <person name="Robertson H.M."/>
            <person name="Arning N."/>
            <person name="Bitard-Feildel T."/>
            <person name="Chao H."/>
            <person name="Childers C.P."/>
            <person name="Dinh H."/>
            <person name="Doddapaneni H."/>
            <person name="Dugan S."/>
            <person name="Gowin J."/>
            <person name="Greiner C."/>
            <person name="Han Y."/>
            <person name="Hu H."/>
            <person name="Hughes D.S.T."/>
            <person name="Huylmans A.-K."/>
            <person name="Kemena C."/>
            <person name="Kremer L.P.M."/>
            <person name="Lee S.L."/>
            <person name="Lopez-Ezquerra A."/>
            <person name="Mallet L."/>
            <person name="Monroy-Kuhn J.M."/>
            <person name="Moser A."/>
            <person name="Murali S.C."/>
            <person name="Muzny D.M."/>
            <person name="Otani S."/>
            <person name="Piulachs M.-D."/>
            <person name="Poelchau M."/>
            <person name="Qu J."/>
            <person name="Schaub F."/>
            <person name="Wada-Katsumata A."/>
            <person name="Worley K.C."/>
            <person name="Xie Q."/>
            <person name="Ylla G."/>
            <person name="Poulsen M."/>
            <person name="Gibbs R.A."/>
            <person name="Schal C."/>
            <person name="Richards S."/>
            <person name="Belles X."/>
            <person name="Korb J."/>
            <person name="Bornberg-Bauer E."/>
        </authorList>
    </citation>
    <scope>NUCLEOTIDE SEQUENCE [LARGE SCALE GENOMIC DNA]</scope>
    <source>
        <tissue evidence="4">Whole body</tissue>
    </source>
</reference>
<comment type="caution">
    <text evidence="4">The sequence shown here is derived from an EMBL/GenBank/DDBJ whole genome shotgun (WGS) entry which is preliminary data.</text>
</comment>
<evidence type="ECO:0000313" key="5">
    <source>
        <dbReference type="Proteomes" id="UP000235965"/>
    </source>
</evidence>
<evidence type="ECO:0000256" key="2">
    <source>
        <dbReference type="SAM" id="MobiDB-lite"/>
    </source>
</evidence>
<keyword evidence="5" id="KW-1185">Reference proteome</keyword>
<evidence type="ECO:0000313" key="4">
    <source>
        <dbReference type="EMBL" id="PNF20593.1"/>
    </source>
</evidence>
<dbReference type="PANTHER" id="PTHR46388:SF2">
    <property type="entry name" value="NHL REPEAT-CONTAINING PROTEIN 2"/>
    <property type="match status" value="1"/>
</dbReference>
<evidence type="ECO:0000259" key="3">
    <source>
        <dbReference type="Pfam" id="PF13905"/>
    </source>
</evidence>
<evidence type="ECO:0000256" key="1">
    <source>
        <dbReference type="ARBA" id="ARBA00022737"/>
    </source>
</evidence>
<dbReference type="Proteomes" id="UP000235965">
    <property type="component" value="Unassembled WGS sequence"/>
</dbReference>
<dbReference type="SUPFAM" id="SSF52833">
    <property type="entry name" value="Thioredoxin-like"/>
    <property type="match status" value="1"/>
</dbReference>
<proteinExistence type="predicted"/>
<gene>
    <name evidence="4" type="ORF">B7P43_G04249</name>
</gene>
<sequence>MPAGIFKLTTSEAVGVHSAKFDNEKDSANILAAVQRYNITHPVVNDSDGTMWQNLGISCWPTLVIIGPNGEVLFILVGEGHKNDILVFVKTALNYYKNYGQLLDHSLPLAPAVHILPELKGLLFFPGKVACIGIDIQGVDGAHYKALNNNNDTSSAISKPEEAVNNNSISQEDGDPERLAVSDTGHHRIIVFRTSGRIEHVIGGDEPGFIDGTFQDARFQSPQGVVFRSPSLLYIADTENHAIREVNLQTLHVRTLVGSSSQGLNVVGGAQLTEQVISSPWDLCLVSSSLITESSALEESDRDVLLIAMAGLHQIWALFLNETTWWKGKLYPAGTFTAVVGSGKEENRNNSYPHAAGFAQPSGLSVANELQAVFVADSESSTIRKISLTDGKVSAVVGGDRSPFNLFSFGDRDGKQFDAKLQHPLGVAWCNQDKTLYIADSYNHKLKAVSVPNNVCTTVLGSGKPGNSAGHYERPDNVELNEPGGLCVSHDSQRLYVADTNNHCIKVVYLKDKIIEKLTILLPPECKQQPESKNMTGTILPSELAISSDGGEISLFISVTLNDGITLTDMAPQKWALEFPDPSWSANTYGGEYEQEMTLCIVVPKQKQASSNSFSVSYRLYVCREHSECSVRDFHFLLTVVYTEDAPTRVIHYLSHVVGLH</sequence>
<dbReference type="InterPro" id="IPR036249">
    <property type="entry name" value="Thioredoxin-like_sf"/>
</dbReference>
<feature type="domain" description="Thioredoxin-like fold" evidence="3">
    <location>
        <begin position="12"/>
        <end position="72"/>
    </location>
</feature>
<dbReference type="InterPro" id="IPR012336">
    <property type="entry name" value="Thioredoxin-like_fold"/>
</dbReference>
<dbReference type="InterPro" id="IPR011042">
    <property type="entry name" value="6-blade_b-propeller_TolB-like"/>
</dbReference>